<feature type="repeat" description="WD" evidence="9">
    <location>
        <begin position="363"/>
        <end position="396"/>
    </location>
</feature>
<feature type="compositionally biased region" description="Polar residues" evidence="10">
    <location>
        <begin position="873"/>
        <end position="890"/>
    </location>
</feature>
<evidence type="ECO:0000256" key="7">
    <source>
        <dbReference type="ARBA" id="ARBA00022737"/>
    </source>
</evidence>
<feature type="domain" description="Enhancer of mRNA-decapping protein 4 WD40 repeat region" evidence="11">
    <location>
        <begin position="197"/>
        <end position="509"/>
    </location>
</feature>
<evidence type="ECO:0000256" key="3">
    <source>
        <dbReference type="ARBA" id="ARBA00022490"/>
    </source>
</evidence>
<evidence type="ECO:0000256" key="10">
    <source>
        <dbReference type="SAM" id="MobiDB-lite"/>
    </source>
</evidence>
<dbReference type="InterPro" id="IPR045152">
    <property type="entry name" value="EDC4-like"/>
</dbReference>
<evidence type="ECO:0000256" key="4">
    <source>
        <dbReference type="ARBA" id="ARBA00022553"/>
    </source>
</evidence>
<dbReference type="PANTHER" id="PTHR15598:SF5">
    <property type="entry name" value="ENHANCER OF MRNA-DECAPPING PROTEIN 4"/>
    <property type="match status" value="1"/>
</dbReference>
<feature type="compositionally biased region" description="Pro residues" evidence="10">
    <location>
        <begin position="33"/>
        <end position="48"/>
    </location>
</feature>
<dbReference type="InterPro" id="IPR032401">
    <property type="entry name" value="EDC4_WD40"/>
</dbReference>
<evidence type="ECO:0000256" key="9">
    <source>
        <dbReference type="PROSITE-ProRule" id="PRU00221"/>
    </source>
</evidence>
<dbReference type="InterPro" id="IPR036322">
    <property type="entry name" value="WD40_repeat_dom_sf"/>
</dbReference>
<dbReference type="InterPro" id="IPR049404">
    <property type="entry name" value="EDC4_C"/>
</dbReference>
<protein>
    <recommendedName>
        <fullName evidence="15">Transducin/WD40 repeat-like superfamily protein</fullName>
    </recommendedName>
</protein>
<feature type="domain" description="Enhancer of mRNA-decapping protein 4 C-terminal" evidence="12">
    <location>
        <begin position="1228"/>
        <end position="1326"/>
    </location>
</feature>
<evidence type="ECO:0000256" key="6">
    <source>
        <dbReference type="ARBA" id="ARBA00022664"/>
    </source>
</evidence>
<feature type="region of interest" description="Disordered" evidence="10">
    <location>
        <begin position="1"/>
        <end position="115"/>
    </location>
</feature>
<dbReference type="FunFam" id="2.130.10.10:FF:000232">
    <property type="entry name" value="enhancer of mRNA-decapping protein 4"/>
    <property type="match status" value="1"/>
</dbReference>
<comment type="caution">
    <text evidence="13">The sequence shown here is derived from an EMBL/GenBank/DDBJ whole genome shotgun (WGS) entry which is preliminary data.</text>
</comment>
<feature type="region of interest" description="Disordered" evidence="10">
    <location>
        <begin position="130"/>
        <end position="151"/>
    </location>
</feature>
<dbReference type="GO" id="GO:0031087">
    <property type="term" value="P:deadenylation-independent decapping of nuclear-transcribed mRNA"/>
    <property type="evidence" value="ECO:0007669"/>
    <property type="project" value="InterPro"/>
</dbReference>
<keyword evidence="7" id="KW-0677">Repeat</keyword>
<dbReference type="PROSITE" id="PS50082">
    <property type="entry name" value="WD_REPEATS_2"/>
    <property type="match status" value="2"/>
</dbReference>
<dbReference type="InterPro" id="IPR015943">
    <property type="entry name" value="WD40/YVTN_repeat-like_dom_sf"/>
</dbReference>
<feature type="compositionally biased region" description="Basic and acidic residues" evidence="10">
    <location>
        <begin position="858"/>
        <end position="870"/>
    </location>
</feature>
<dbReference type="Pfam" id="PF16529">
    <property type="entry name" value="Ge1_WD40"/>
    <property type="match status" value="1"/>
</dbReference>
<keyword evidence="8" id="KW-0175">Coiled coil</keyword>
<dbReference type="PROSITE" id="PS50294">
    <property type="entry name" value="WD_REPEATS_REGION"/>
    <property type="match status" value="1"/>
</dbReference>
<evidence type="ECO:0000256" key="1">
    <source>
        <dbReference type="ARBA" id="ARBA00004201"/>
    </source>
</evidence>
<dbReference type="Gene3D" id="2.130.10.10">
    <property type="entry name" value="YVTN repeat-like/Quinoprotein amine dehydrogenase"/>
    <property type="match status" value="1"/>
</dbReference>
<keyword evidence="6" id="KW-0507">mRNA processing</keyword>
<keyword evidence="4" id="KW-0597">Phosphoprotein</keyword>
<feature type="region of interest" description="Disordered" evidence="10">
    <location>
        <begin position="845"/>
        <end position="919"/>
    </location>
</feature>
<dbReference type="EMBL" id="JACEGQ020000011">
    <property type="protein sequence ID" value="KAH8494861.1"/>
    <property type="molecule type" value="Genomic_DNA"/>
</dbReference>
<gene>
    <name evidence="13" type="ORF">H0E87_021320</name>
</gene>
<dbReference type="SUPFAM" id="SSF50978">
    <property type="entry name" value="WD40 repeat-like"/>
    <property type="match status" value="1"/>
</dbReference>
<sequence>MASRNHHQQQPSPSPSQSHSPPLDMHTFFMPTPTSPPPPQNPSPPLPPNLMVLPLQHIPSSSYPPPTGTQHFPFPFAPSYPPQQNPNPNNPPPLANMHPQRSLSYPTPPLTPNQQLQDRSGAEIMALLRPPQNQEPPPLPPPAQDLSGALSDNFMGPVRTPSCTSSKMPKGRRVVGEDVVYDVDVRLPGEAQPQLEVTPITKYISDPQLCLGRQIAVNKSYICYGLKQGSIRILNINTALRSLFRTQSQRVTCMAFFAEDVHLLASAGIDGRIDVWKISEGPDEEDKPQITGKTIIAIQVVGEGEIKNPKVCWHCYKQEILVVGVGKRVLRIDTNKVGKGEVYSSEAPLQCPVDKLIDGVQFIGKHDGEVTDLSMCQWMTTRLVSSSMDGTIKIWDDLKASPLVVLRPHDGQPVYSAMFLTATDQPGHIILVTAGPQIRELKIWVSASEEGWLLPNDSDLLNCTQTLELKSSAEPRVEEAFFNQVVALSQMGLILLANAKRNAIYAVHLDYGPNPASTRMDCVSEFTVTMPILSLTGTSDVLHGQSVAQVYCVQTQAIQQYTLELCQCLPPLMENVGSERSDSSVMHDVPNADGYAALESRGSKYSDVLMSSASVDVATLQQDAPTSNMESRTIALASSTSDADIVCAPSPPHPRLTRDLTEFAVGGGFEPSPASSNQPAINHSVDQQMDPICSNSSNVPSLDSDLRNDERKIVLDNNSTTLNLPVTFKHPTHLITPSEILMGASSSEITKVNGGKSEVDSNFLDVVVNNDVANAEVEVKIVGETRSTQDGEFSLRGESKRPVFENKEKIFCSQASDLDIEMTRECCVLPPERNIVEEQGQVDGVGVSESLSPPSNAGKDEVHDSTKDVSGKVSESSVSTVGPLSTTPSTKGKKQKGRNSQASGSSSQPPGTFNSADSLNEPVRASNLLVTDGAFSQILAMQQSINQLVITQKEMHKQMSNMVAVPVSKECRRLETALGRSIEKAIKANSDAPCARFQKENAKNERLLQDHTQQITSLVLNFINKDLPAMLEKAPKKELASFVQGAVRTISPVIDKTVSSVIVESFQRGVGDKAVNQLEKSVNSKLEATVARQIQAQFQTSGKQALQDSLKAGLEASVIPAFEMSCKAMFDQVDAAFQRGMVEHTAAAQQHFDAAHSSLALTLRDAINSASSLTKTLSMELADSQRQLLAIAANSGATNRLATQPSDGPLASFHDKVETQLDPTKELKRLISECKYDEAFTIALQRSDVAIVSWLCSQVGLQGIMSLSPLPLSQGVLLSLLQQLACDINNDTPRKLEWMTAVAAAILPTDQMIVLYAQPIVEQVVEIVNRARTSPAVTGAELASIRVLMHVINYLLVTCKR</sequence>
<dbReference type="InterPro" id="IPR001680">
    <property type="entry name" value="WD40_rpt"/>
</dbReference>
<feature type="compositionally biased region" description="Pro residues" evidence="10">
    <location>
        <begin position="75"/>
        <end position="94"/>
    </location>
</feature>
<feature type="compositionally biased region" description="Pro residues" evidence="10">
    <location>
        <begin position="133"/>
        <end position="143"/>
    </location>
</feature>
<organism evidence="13 14">
    <name type="scientific">Populus deltoides</name>
    <name type="common">Eastern poplar</name>
    <name type="synonym">Eastern cottonwood</name>
    <dbReference type="NCBI Taxonomy" id="3696"/>
    <lineage>
        <taxon>Eukaryota</taxon>
        <taxon>Viridiplantae</taxon>
        <taxon>Streptophyta</taxon>
        <taxon>Embryophyta</taxon>
        <taxon>Tracheophyta</taxon>
        <taxon>Spermatophyta</taxon>
        <taxon>Magnoliopsida</taxon>
        <taxon>eudicotyledons</taxon>
        <taxon>Gunneridae</taxon>
        <taxon>Pentapetalae</taxon>
        <taxon>rosids</taxon>
        <taxon>fabids</taxon>
        <taxon>Malpighiales</taxon>
        <taxon>Salicaceae</taxon>
        <taxon>Saliceae</taxon>
        <taxon>Populus</taxon>
    </lineage>
</organism>
<evidence type="ECO:0000256" key="5">
    <source>
        <dbReference type="ARBA" id="ARBA00022574"/>
    </source>
</evidence>
<dbReference type="Proteomes" id="UP000807159">
    <property type="component" value="Chromosome 11"/>
</dbReference>
<comment type="similarity">
    <text evidence="2">Belongs to the WD repeat EDC4 family.</text>
</comment>
<dbReference type="FunFam" id="1.10.220.100:FF:000001">
    <property type="entry name" value="Enhancer of mRNA-decapping protein 4"/>
    <property type="match status" value="1"/>
</dbReference>
<dbReference type="Pfam" id="PF21289">
    <property type="entry name" value="EDC4_C"/>
    <property type="match status" value="1"/>
</dbReference>
<evidence type="ECO:0000256" key="8">
    <source>
        <dbReference type="ARBA" id="ARBA00023054"/>
    </source>
</evidence>
<feature type="compositionally biased region" description="Low complexity" evidence="10">
    <location>
        <begin position="900"/>
        <end position="911"/>
    </location>
</feature>
<evidence type="ECO:0000259" key="12">
    <source>
        <dbReference type="Pfam" id="PF21289"/>
    </source>
</evidence>
<keyword evidence="5 9" id="KW-0853">WD repeat</keyword>
<dbReference type="InterPro" id="IPR044938">
    <property type="entry name" value="EDC4_C_sf"/>
</dbReference>
<name>A0A8T2XRQ2_POPDE</name>
<keyword evidence="3" id="KW-0963">Cytoplasm</keyword>
<evidence type="ECO:0000313" key="14">
    <source>
        <dbReference type="Proteomes" id="UP000807159"/>
    </source>
</evidence>
<dbReference type="SMART" id="SM00320">
    <property type="entry name" value="WD40"/>
    <property type="match status" value="2"/>
</dbReference>
<proteinExistence type="inferred from homology"/>
<accession>A0A8T2XRQ2</accession>
<keyword evidence="14" id="KW-1185">Reference proteome</keyword>
<reference evidence="13" key="1">
    <citation type="journal article" date="2021" name="J. Hered.">
        <title>Genome Assembly of Salicaceae Populus deltoides (Eastern Cottonwood) I-69 Based on Nanopore Sequencing and Hi-C Technologies.</title>
        <authorList>
            <person name="Bai S."/>
            <person name="Wu H."/>
            <person name="Zhang J."/>
            <person name="Pan Z."/>
            <person name="Zhao W."/>
            <person name="Li Z."/>
            <person name="Tong C."/>
        </authorList>
    </citation>
    <scope>NUCLEOTIDE SEQUENCE</scope>
    <source>
        <tissue evidence="13">Leaf</tissue>
    </source>
</reference>
<dbReference type="GO" id="GO:0000932">
    <property type="term" value="C:P-body"/>
    <property type="evidence" value="ECO:0007669"/>
    <property type="project" value="UniProtKB-SubCell"/>
</dbReference>
<evidence type="ECO:0000259" key="11">
    <source>
        <dbReference type="Pfam" id="PF16529"/>
    </source>
</evidence>
<dbReference type="PANTHER" id="PTHR15598">
    <property type="entry name" value="ENHANCER OF MRNA-DECAPPING PROTEIN 4"/>
    <property type="match status" value="1"/>
</dbReference>
<evidence type="ECO:0000256" key="2">
    <source>
        <dbReference type="ARBA" id="ARBA00009639"/>
    </source>
</evidence>
<dbReference type="GO" id="GO:0006397">
    <property type="term" value="P:mRNA processing"/>
    <property type="evidence" value="ECO:0007669"/>
    <property type="project" value="UniProtKB-KW"/>
</dbReference>
<evidence type="ECO:0008006" key="15">
    <source>
        <dbReference type="Google" id="ProtNLM"/>
    </source>
</evidence>
<dbReference type="Gene3D" id="1.10.220.100">
    <property type="entry name" value="conserved c-terminal region of ge- 1"/>
    <property type="match status" value="1"/>
</dbReference>
<evidence type="ECO:0000313" key="13">
    <source>
        <dbReference type="EMBL" id="KAH8494861.1"/>
    </source>
</evidence>
<feature type="compositionally biased region" description="Low complexity" evidence="10">
    <location>
        <begin position="8"/>
        <end position="22"/>
    </location>
</feature>
<comment type="subcellular location">
    <subcellularLocation>
        <location evidence="1">Cytoplasm</location>
        <location evidence="1">P-body</location>
    </subcellularLocation>
</comment>
<feature type="repeat" description="WD" evidence="9">
    <location>
        <begin position="244"/>
        <end position="286"/>
    </location>
</feature>